<keyword evidence="4" id="KW-1185">Reference proteome</keyword>
<evidence type="ECO:0000313" key="4">
    <source>
        <dbReference type="Proteomes" id="UP000693972"/>
    </source>
</evidence>
<dbReference type="InterPro" id="IPR001466">
    <property type="entry name" value="Beta-lactam-related"/>
</dbReference>
<evidence type="ECO:0000256" key="1">
    <source>
        <dbReference type="SAM" id="MobiDB-lite"/>
    </source>
</evidence>
<dbReference type="Proteomes" id="UP000693972">
    <property type="component" value="Unassembled WGS sequence"/>
</dbReference>
<proteinExistence type="predicted"/>
<dbReference type="AlphaFoldDB" id="A0A975YED4"/>
<feature type="compositionally biased region" description="Basic and acidic residues" evidence="1">
    <location>
        <begin position="1"/>
        <end position="11"/>
    </location>
</feature>
<dbReference type="EMBL" id="CP078073">
    <property type="protein sequence ID" value="QXL86243.1"/>
    <property type="molecule type" value="Genomic_DNA"/>
</dbReference>
<protein>
    <submittedName>
        <fullName evidence="3">Beta-lactamase family protein</fullName>
    </submittedName>
</protein>
<dbReference type="InterPro" id="IPR012338">
    <property type="entry name" value="Beta-lactam/transpept-like"/>
</dbReference>
<feature type="region of interest" description="Disordered" evidence="1">
    <location>
        <begin position="1"/>
        <end position="23"/>
    </location>
</feature>
<reference evidence="3 4" key="1">
    <citation type="submission" date="2021-07" db="EMBL/GenBank/DDBJ databases">
        <title>Karlodiniumbacter phycospheric gen. nov., sp. nov., a phycosphere bacterium isolated from karlodinium veneficum.</title>
        <authorList>
            <person name="Peng Y."/>
            <person name="Jiang L."/>
            <person name="Lee J."/>
        </authorList>
    </citation>
    <scope>NUCLEOTIDE SEQUENCE</scope>
    <source>
        <strain evidence="3 4">N5</strain>
    </source>
</reference>
<organism evidence="3">
    <name type="scientific">Gymnodinialimonas phycosphaerae</name>
    <dbReference type="NCBI Taxonomy" id="2841589"/>
    <lineage>
        <taxon>Bacteria</taxon>
        <taxon>Pseudomonadati</taxon>
        <taxon>Pseudomonadota</taxon>
        <taxon>Alphaproteobacteria</taxon>
        <taxon>Rhodobacterales</taxon>
        <taxon>Paracoccaceae</taxon>
        <taxon>Gymnodinialimonas</taxon>
    </lineage>
</organism>
<dbReference type="RefSeq" id="WP_257893203.1">
    <property type="nucleotide sequence ID" value="NZ_JAIMBW010000001.1"/>
</dbReference>
<dbReference type="InterPro" id="IPR050789">
    <property type="entry name" value="Diverse_Enzym_Activities"/>
</dbReference>
<dbReference type="SUPFAM" id="SSF56601">
    <property type="entry name" value="beta-lactamase/transpeptidase-like"/>
    <property type="match status" value="1"/>
</dbReference>
<sequence length="392" mass="42032">MTADKSTEAEPHQSQGLADLGNWRTKPHSDWAFSNVDKLVPVASINLETSRPTAPEFGSLLTDEIETGDGRTSISCALRDLDTDIVLACKDGIPAALWTAPHADAHAPHLAFSVSKSITGLAAGVAWAEGHLDLDAVIVTLVPECAGSGFGDATVRNLLDMQVSLDIDETYAGTSGFGARYCRAVLWDPPEPGEEIDHFGLLTTIGKGDEDHGGPFRYRSANSDMIGVVLERAVGQRFNRFVSDVLWEPMGGEGKAHVTVDRRGMAQSAGGISCTAFDLARLGEIMRCNGAVGGRQVLSPAFVSDTIHGGDAAAWRDGDWGGLLPGHRYRNQWYARGDRDGCVYAKGIHGQWLYINPRHRATIVKFSSQAAAADPELDAATLRLLDAIAERL</sequence>
<feature type="domain" description="Beta-lactamase-related" evidence="2">
    <location>
        <begin position="102"/>
        <end position="384"/>
    </location>
</feature>
<dbReference type="Gene3D" id="3.40.710.10">
    <property type="entry name" value="DD-peptidase/beta-lactamase superfamily"/>
    <property type="match status" value="1"/>
</dbReference>
<evidence type="ECO:0000259" key="2">
    <source>
        <dbReference type="Pfam" id="PF00144"/>
    </source>
</evidence>
<name>A0A975YED4_9RHOB</name>
<dbReference type="PANTHER" id="PTHR43283:SF7">
    <property type="entry name" value="BETA-LACTAMASE-RELATED DOMAIN-CONTAINING PROTEIN"/>
    <property type="match status" value="1"/>
</dbReference>
<evidence type="ECO:0000313" key="3">
    <source>
        <dbReference type="EMBL" id="QXL86243.1"/>
    </source>
</evidence>
<accession>A0A975YED4</accession>
<dbReference type="PANTHER" id="PTHR43283">
    <property type="entry name" value="BETA-LACTAMASE-RELATED"/>
    <property type="match status" value="1"/>
</dbReference>
<dbReference type="EMBL" id="JAIMBW010000001">
    <property type="protein sequence ID" value="MBY4893528.1"/>
    <property type="molecule type" value="Genomic_DNA"/>
</dbReference>
<dbReference type="Pfam" id="PF00144">
    <property type="entry name" value="Beta-lactamase"/>
    <property type="match status" value="1"/>
</dbReference>
<gene>
    <name evidence="3" type="ORF">KUL25_12220</name>
</gene>